<dbReference type="SMART" id="SM00507">
    <property type="entry name" value="HNHc"/>
    <property type="match status" value="1"/>
</dbReference>
<dbReference type="Pfam" id="PF01844">
    <property type="entry name" value="HNH"/>
    <property type="match status" value="1"/>
</dbReference>
<dbReference type="PANTHER" id="PTHR33877:SF1">
    <property type="entry name" value="TYPE IV METHYL-DIRECTED RESTRICTION ENZYME ECOKMCRA"/>
    <property type="match status" value="1"/>
</dbReference>
<protein>
    <recommendedName>
        <fullName evidence="2">HNH nuclease domain-containing protein</fullName>
    </recommendedName>
</protein>
<organism evidence="3">
    <name type="scientific">marine sediment metagenome</name>
    <dbReference type="NCBI Taxonomy" id="412755"/>
    <lineage>
        <taxon>unclassified sequences</taxon>
        <taxon>metagenomes</taxon>
        <taxon>ecological metagenomes</taxon>
    </lineage>
</organism>
<reference evidence="3" key="1">
    <citation type="journal article" date="2015" name="Nature">
        <title>Complex archaea that bridge the gap between prokaryotes and eukaryotes.</title>
        <authorList>
            <person name="Spang A."/>
            <person name="Saw J.H."/>
            <person name="Jorgensen S.L."/>
            <person name="Zaremba-Niedzwiedzka K."/>
            <person name="Martijn J."/>
            <person name="Lind A.E."/>
            <person name="van Eijk R."/>
            <person name="Schleper C."/>
            <person name="Guy L."/>
            <person name="Ettema T.J."/>
        </authorList>
    </citation>
    <scope>NUCLEOTIDE SEQUENCE</scope>
</reference>
<dbReference type="GO" id="GO:0008270">
    <property type="term" value="F:zinc ion binding"/>
    <property type="evidence" value="ECO:0007669"/>
    <property type="project" value="InterPro"/>
</dbReference>
<gene>
    <name evidence="3" type="ORF">LCGC14_2324420</name>
</gene>
<dbReference type="AlphaFoldDB" id="A0A0F9FBM8"/>
<dbReference type="InterPro" id="IPR052892">
    <property type="entry name" value="NA-targeting_endonuclease"/>
</dbReference>
<feature type="compositionally biased region" description="Basic and acidic residues" evidence="1">
    <location>
        <begin position="74"/>
        <end position="88"/>
    </location>
</feature>
<proteinExistence type="predicted"/>
<dbReference type="InterPro" id="IPR002711">
    <property type="entry name" value="HNH"/>
</dbReference>
<feature type="region of interest" description="Disordered" evidence="1">
    <location>
        <begin position="45"/>
        <end position="88"/>
    </location>
</feature>
<dbReference type="CDD" id="cd00085">
    <property type="entry name" value="HNHc"/>
    <property type="match status" value="1"/>
</dbReference>
<dbReference type="PANTHER" id="PTHR33877">
    <property type="entry name" value="SLL1193 PROTEIN"/>
    <property type="match status" value="1"/>
</dbReference>
<sequence>MGKSAIRECIDCHEERPNKGHGRCRSCYVRWRRQTDPEFRARTVASVKRWQQAPPDRHAQHERDRRKRLGSEYATRERRRGASETRKEWKRQYYATHKEYFARKQREYRQRNREKANARWAKWYAANPVKVKAKGLLADQRRRSRQRGLPATLTHGQWEAIKIAYGHKCAYCGRPSQRLTQDHVIPLSKDGGYIAENIVPACRSCNSRKGNRIPPSIPAKRLMI</sequence>
<accession>A0A0F9FBM8</accession>
<dbReference type="GO" id="GO:0004519">
    <property type="term" value="F:endonuclease activity"/>
    <property type="evidence" value="ECO:0007669"/>
    <property type="project" value="InterPro"/>
</dbReference>
<dbReference type="Gene3D" id="1.10.30.50">
    <property type="match status" value="1"/>
</dbReference>
<evidence type="ECO:0000313" key="3">
    <source>
        <dbReference type="EMBL" id="KKL48547.1"/>
    </source>
</evidence>
<comment type="caution">
    <text evidence="3">The sequence shown here is derived from an EMBL/GenBank/DDBJ whole genome shotgun (WGS) entry which is preliminary data.</text>
</comment>
<dbReference type="InterPro" id="IPR003615">
    <property type="entry name" value="HNH_nuc"/>
</dbReference>
<evidence type="ECO:0000259" key="2">
    <source>
        <dbReference type="SMART" id="SM00507"/>
    </source>
</evidence>
<evidence type="ECO:0000256" key="1">
    <source>
        <dbReference type="SAM" id="MobiDB-lite"/>
    </source>
</evidence>
<name>A0A0F9FBM8_9ZZZZ</name>
<dbReference type="GO" id="GO:0003676">
    <property type="term" value="F:nucleic acid binding"/>
    <property type="evidence" value="ECO:0007669"/>
    <property type="project" value="InterPro"/>
</dbReference>
<feature type="domain" description="HNH nuclease" evidence="2">
    <location>
        <begin position="156"/>
        <end position="207"/>
    </location>
</feature>
<dbReference type="EMBL" id="LAZR01033282">
    <property type="protein sequence ID" value="KKL48547.1"/>
    <property type="molecule type" value="Genomic_DNA"/>
</dbReference>